<dbReference type="FunFam" id="1.25.40.570:FF:000005">
    <property type="entry name" value="26S proteasome regulatory subunit N7"/>
    <property type="match status" value="1"/>
</dbReference>
<evidence type="ECO:0000256" key="1">
    <source>
        <dbReference type="ARBA" id="ARBA00022942"/>
    </source>
</evidence>
<keyword evidence="4" id="KW-0175">Coiled coil</keyword>
<dbReference type="OrthoDB" id="1452at2759"/>
<reference evidence="6" key="1">
    <citation type="submission" date="2022-07" db="EMBL/GenBank/DDBJ databases">
        <title>Phylogenomic reconstructions and comparative analyses of Kickxellomycotina fungi.</title>
        <authorList>
            <person name="Reynolds N.K."/>
            <person name="Stajich J.E."/>
            <person name="Barry K."/>
            <person name="Grigoriev I.V."/>
            <person name="Crous P."/>
            <person name="Smith M.E."/>
        </authorList>
    </citation>
    <scope>NUCLEOTIDE SEQUENCE</scope>
    <source>
        <strain evidence="6">RSA 1196</strain>
    </source>
</reference>
<dbReference type="PANTHER" id="PTHR14145:SF1">
    <property type="entry name" value="26S PROTEASOME NON-ATPASE REGULATORY SUBUNIT 6"/>
    <property type="match status" value="1"/>
</dbReference>
<dbReference type="InterPro" id="IPR049549">
    <property type="entry name" value="RPN7_PSMD6_C"/>
</dbReference>
<name>A0A9W8AMG0_9FUNG</name>
<dbReference type="InterPro" id="IPR045135">
    <property type="entry name" value="Rpn7_N"/>
</dbReference>
<sequence>MADDAVPNIPDLHLAELRFLATAGPAKGREQAKSTLLGNMAPWYPTICEDLQVKVDDAALTRMKQANESQLKEFEEQLADAEENLGETEVSDLLLKKAHYLAEIGDKDSAVTAYRVAYEKAAALGQRLDITFAFIRVGLFFSDSDLISRNIEKARDLIEEGGDWDRRNRLKSYEAVYLMSIRDFKASAQLFLDSLSTFTSTELMDYHDYVHYAVLVGMISLPRVDLKKKLIDAPEVLEVLAQAVSLEDYLLSLYECRYAKFFQALAAIEESRLRYSRYLASHIRYYVREMRIIAYAQLLESYRSVTLESMATSFGVSEEFIDRDLSRFIAAGRLNCVIDKVNGVVETNRPDAKNAQYQACIKQGDVLLNRVQKLSRVINV</sequence>
<evidence type="ECO:0000256" key="4">
    <source>
        <dbReference type="SAM" id="Coils"/>
    </source>
</evidence>
<dbReference type="Pfam" id="PF21154">
    <property type="entry name" value="RPN7_PSMD6_C"/>
    <property type="match status" value="1"/>
</dbReference>
<comment type="subunit">
    <text evidence="3">The 26S proteasome is composed of a core protease, known as the 20S proteasome, capped at one or both ends by the 19S regulatory complex (RC). The RC is composed of at least 18 different subunits in two subcomplexes, the base and the lid, which form the portions proximal and distal to the 20S proteolytic core, respectively. Component of the lid subcomplex of the 19S RC.</text>
</comment>
<dbReference type="EMBL" id="JANBPY010001465">
    <property type="protein sequence ID" value="KAJ1959932.1"/>
    <property type="molecule type" value="Genomic_DNA"/>
</dbReference>
<feature type="coiled-coil region" evidence="4">
    <location>
        <begin position="64"/>
        <end position="91"/>
    </location>
</feature>
<dbReference type="PROSITE" id="PS50250">
    <property type="entry name" value="PCI"/>
    <property type="match status" value="1"/>
</dbReference>
<comment type="function">
    <text evidence="2">Component of the 19S cap proteasome complex which acts as a regulatory subunit of the 26S proteasome, involved in the ATP-dependent degradation of ubiquitinated proteins.</text>
</comment>
<comment type="caution">
    <text evidence="6">The sequence shown here is derived from an EMBL/GenBank/DDBJ whole genome shotgun (WGS) entry which is preliminary data.</text>
</comment>
<dbReference type="SMART" id="SM00088">
    <property type="entry name" value="PINT"/>
    <property type="match status" value="1"/>
</dbReference>
<evidence type="ECO:0000313" key="7">
    <source>
        <dbReference type="Proteomes" id="UP001150925"/>
    </source>
</evidence>
<accession>A0A9W8AMG0</accession>
<dbReference type="Pfam" id="PF01399">
    <property type="entry name" value="PCI"/>
    <property type="match status" value="1"/>
</dbReference>
<organism evidence="6 7">
    <name type="scientific">Dispira parvispora</name>
    <dbReference type="NCBI Taxonomy" id="1520584"/>
    <lineage>
        <taxon>Eukaryota</taxon>
        <taxon>Fungi</taxon>
        <taxon>Fungi incertae sedis</taxon>
        <taxon>Zoopagomycota</taxon>
        <taxon>Kickxellomycotina</taxon>
        <taxon>Dimargaritomycetes</taxon>
        <taxon>Dimargaritales</taxon>
        <taxon>Dimargaritaceae</taxon>
        <taxon>Dispira</taxon>
    </lineage>
</organism>
<proteinExistence type="predicted"/>
<gene>
    <name evidence="6" type="primary">RPN7</name>
    <name evidence="6" type="ORF">IWQ62_004418</name>
</gene>
<dbReference type="GO" id="GO:0043161">
    <property type="term" value="P:proteasome-mediated ubiquitin-dependent protein catabolic process"/>
    <property type="evidence" value="ECO:0007669"/>
    <property type="project" value="TreeGrafter"/>
</dbReference>
<protein>
    <submittedName>
        <fullName evidence="6">Proteasome regulatory particle subunit</fullName>
    </submittedName>
</protein>
<feature type="domain" description="PCI" evidence="5">
    <location>
        <begin position="183"/>
        <end position="352"/>
    </location>
</feature>
<evidence type="ECO:0000256" key="2">
    <source>
        <dbReference type="ARBA" id="ARBA00093435"/>
    </source>
</evidence>
<dbReference type="AlphaFoldDB" id="A0A9W8AMG0"/>
<evidence type="ECO:0000256" key="3">
    <source>
        <dbReference type="ARBA" id="ARBA00093502"/>
    </source>
</evidence>
<dbReference type="InterPro" id="IPR019585">
    <property type="entry name" value="Rpn7/CSN1"/>
</dbReference>
<dbReference type="GO" id="GO:0005838">
    <property type="term" value="C:proteasome regulatory particle"/>
    <property type="evidence" value="ECO:0007669"/>
    <property type="project" value="TreeGrafter"/>
</dbReference>
<dbReference type="Pfam" id="PF10602">
    <property type="entry name" value="RPN7"/>
    <property type="match status" value="1"/>
</dbReference>
<evidence type="ECO:0000313" key="6">
    <source>
        <dbReference type="EMBL" id="KAJ1959932.1"/>
    </source>
</evidence>
<dbReference type="InterPro" id="IPR036390">
    <property type="entry name" value="WH_DNA-bd_sf"/>
</dbReference>
<dbReference type="Gene3D" id="1.25.40.570">
    <property type="match status" value="1"/>
</dbReference>
<keyword evidence="7" id="KW-1185">Reference proteome</keyword>
<dbReference type="Proteomes" id="UP001150925">
    <property type="component" value="Unassembled WGS sequence"/>
</dbReference>
<keyword evidence="1 6" id="KW-0647">Proteasome</keyword>
<evidence type="ECO:0000259" key="5">
    <source>
        <dbReference type="PROSITE" id="PS50250"/>
    </source>
</evidence>
<dbReference type="SUPFAM" id="SSF46785">
    <property type="entry name" value="Winged helix' DNA-binding domain"/>
    <property type="match status" value="1"/>
</dbReference>
<dbReference type="PANTHER" id="PTHR14145">
    <property type="entry name" value="26S PROTESOME SUBUNIT 6"/>
    <property type="match status" value="1"/>
</dbReference>
<dbReference type="InterPro" id="IPR000717">
    <property type="entry name" value="PCI_dom"/>
</dbReference>